<accession>A0A7S7AIG0</accession>
<protein>
    <submittedName>
        <fullName evidence="2">Uncharacterized protein</fullName>
    </submittedName>
</protein>
<dbReference type="AlphaFoldDB" id="A0A7S7AIG0"/>
<dbReference type="Proteomes" id="UP000593966">
    <property type="component" value="Chromosome"/>
</dbReference>
<organism evidence="2 3">
    <name type="scientific">Acinetobacter piscicola</name>
    <dbReference type="NCBI Taxonomy" id="2006115"/>
    <lineage>
        <taxon>Bacteria</taxon>
        <taxon>Pseudomonadati</taxon>
        <taxon>Pseudomonadota</taxon>
        <taxon>Gammaproteobacteria</taxon>
        <taxon>Moraxellales</taxon>
        <taxon>Moraxellaceae</taxon>
        <taxon>Acinetobacter</taxon>
    </lineage>
</organism>
<sequence>MKKLCFLLSALTFSTLSFAQDLRCTQDYSKLEQQIQDEVKIIQTGTIEDLIKHYQATDYAQVFRAQHGGQVFDGEDWIDEKAYLENTEESFHLLKDAYTSQHLQFHAAKANFLAAYGEVCVIPISAIDQIYQEKIYSQYDAIFVRDLKTNQWRNLVYSGVELKADMDEFFPQLSQKVKLAAFTTDDGQNYADLSEKLAYLIFPKIGIAMTKDIVQGVKQETDPLRQRLKENGFNLKGYF</sequence>
<evidence type="ECO:0000313" key="2">
    <source>
        <dbReference type="EMBL" id="QOW46711.1"/>
    </source>
</evidence>
<reference evidence="2 3" key="1">
    <citation type="submission" date="2020-02" db="EMBL/GenBank/DDBJ databases">
        <title>Tigecycline-resistant Acinetobacter species from pigs and migratory birds.</title>
        <authorList>
            <person name="Chen C."/>
            <person name="Sun J."/>
            <person name="Liao X.-P."/>
            <person name="Liu Y.-H."/>
        </authorList>
    </citation>
    <scope>NUCLEOTIDE SEQUENCE [LARGE SCALE GENOMIC DNA]</scope>
    <source>
        <strain evidence="2 3">YH12207_T</strain>
    </source>
</reference>
<proteinExistence type="predicted"/>
<evidence type="ECO:0000256" key="1">
    <source>
        <dbReference type="SAM" id="SignalP"/>
    </source>
</evidence>
<feature type="chain" id="PRO_5032643174" evidence="1">
    <location>
        <begin position="20"/>
        <end position="239"/>
    </location>
</feature>
<evidence type="ECO:0000313" key="3">
    <source>
        <dbReference type="Proteomes" id="UP000593966"/>
    </source>
</evidence>
<dbReference type="RefSeq" id="WP_180045609.1">
    <property type="nucleotide sequence ID" value="NZ_CP048659.1"/>
</dbReference>
<gene>
    <name evidence="2" type="ORF">G0028_12835</name>
</gene>
<feature type="signal peptide" evidence="1">
    <location>
        <begin position="1"/>
        <end position="19"/>
    </location>
</feature>
<dbReference type="EMBL" id="CP048659">
    <property type="protein sequence ID" value="QOW46711.1"/>
    <property type="molecule type" value="Genomic_DNA"/>
</dbReference>
<keyword evidence="1" id="KW-0732">Signal</keyword>
<keyword evidence="3" id="KW-1185">Reference proteome</keyword>
<name>A0A7S7AIG0_9GAMM</name>